<dbReference type="AlphaFoldDB" id="A0AAW2GIT4"/>
<proteinExistence type="predicted"/>
<gene>
    <name evidence="2" type="ORF">PUN28_003101</name>
</gene>
<evidence type="ECO:0000256" key="1">
    <source>
        <dbReference type="SAM" id="Phobius"/>
    </source>
</evidence>
<reference evidence="2 3" key="1">
    <citation type="submission" date="2023-03" db="EMBL/GenBank/DDBJ databases">
        <title>High recombination rates correlate with genetic variation in Cardiocondyla obscurior ants.</title>
        <authorList>
            <person name="Errbii M."/>
        </authorList>
    </citation>
    <scope>NUCLEOTIDE SEQUENCE [LARGE SCALE GENOMIC DNA]</scope>
    <source>
        <strain evidence="2">Alpha-2009</strain>
        <tissue evidence="2">Whole body</tissue>
    </source>
</reference>
<keyword evidence="1" id="KW-0812">Transmembrane</keyword>
<dbReference type="Proteomes" id="UP001430953">
    <property type="component" value="Unassembled WGS sequence"/>
</dbReference>
<feature type="transmembrane region" description="Helical" evidence="1">
    <location>
        <begin position="92"/>
        <end position="115"/>
    </location>
</feature>
<keyword evidence="3" id="KW-1185">Reference proteome</keyword>
<keyword evidence="1" id="KW-0472">Membrane</keyword>
<organism evidence="2 3">
    <name type="scientific">Cardiocondyla obscurior</name>
    <dbReference type="NCBI Taxonomy" id="286306"/>
    <lineage>
        <taxon>Eukaryota</taxon>
        <taxon>Metazoa</taxon>
        <taxon>Ecdysozoa</taxon>
        <taxon>Arthropoda</taxon>
        <taxon>Hexapoda</taxon>
        <taxon>Insecta</taxon>
        <taxon>Pterygota</taxon>
        <taxon>Neoptera</taxon>
        <taxon>Endopterygota</taxon>
        <taxon>Hymenoptera</taxon>
        <taxon>Apocrita</taxon>
        <taxon>Aculeata</taxon>
        <taxon>Formicoidea</taxon>
        <taxon>Formicidae</taxon>
        <taxon>Myrmicinae</taxon>
        <taxon>Cardiocondyla</taxon>
    </lineage>
</organism>
<protein>
    <submittedName>
        <fullName evidence="2">Uncharacterized protein</fullName>
    </submittedName>
</protein>
<sequence>MGIARTRTRFPGDSTTCRAFGRSTIRSTEVYSLSATRPSCDVNVKYSVETFCLSFFFFFLRRLKINRAVVHFFLKGIEKVIKSQLKYSGQHFLVVLFFRYFFFLTLRSATIAALLTSLSVTRERRIDALHTLPFSISYRNANRFVTELRVNKSGMNLRRTEGERKVGGGIWG</sequence>
<evidence type="ECO:0000313" key="2">
    <source>
        <dbReference type="EMBL" id="KAL0127580.1"/>
    </source>
</evidence>
<dbReference type="EMBL" id="JADYXP020000003">
    <property type="protein sequence ID" value="KAL0127580.1"/>
    <property type="molecule type" value="Genomic_DNA"/>
</dbReference>
<accession>A0AAW2GIT4</accession>
<keyword evidence="1" id="KW-1133">Transmembrane helix</keyword>
<comment type="caution">
    <text evidence="2">The sequence shown here is derived from an EMBL/GenBank/DDBJ whole genome shotgun (WGS) entry which is preliminary data.</text>
</comment>
<evidence type="ECO:0000313" key="3">
    <source>
        <dbReference type="Proteomes" id="UP001430953"/>
    </source>
</evidence>
<name>A0AAW2GIT4_9HYME</name>